<comment type="caution">
    <text evidence="7">The sequence shown here is derived from an EMBL/GenBank/DDBJ whole genome shotgun (WGS) entry which is preliminary data.</text>
</comment>
<name>A0ABR2VKP5_9FUNG</name>
<evidence type="ECO:0000256" key="1">
    <source>
        <dbReference type="ARBA" id="ARBA00004123"/>
    </source>
</evidence>
<protein>
    <submittedName>
        <fullName evidence="7">Transcription initiation protein spt3</fullName>
    </submittedName>
</protein>
<dbReference type="Gene3D" id="1.10.20.10">
    <property type="entry name" value="Histone, subunit A"/>
    <property type="match status" value="1"/>
</dbReference>
<dbReference type="Proteomes" id="UP001479436">
    <property type="component" value="Unassembled WGS sequence"/>
</dbReference>
<evidence type="ECO:0000256" key="5">
    <source>
        <dbReference type="ARBA" id="ARBA00061274"/>
    </source>
</evidence>
<dbReference type="Pfam" id="PF02269">
    <property type="entry name" value="TFIID-18kDa"/>
    <property type="match status" value="1"/>
</dbReference>
<feature type="region of interest" description="Disordered" evidence="6">
    <location>
        <begin position="104"/>
        <end position="128"/>
    </location>
</feature>
<dbReference type="PANTHER" id="PTHR11380">
    <property type="entry name" value="TRANSCRIPTION INITIATION FACTOR TFIID/SUPT3-RELATED"/>
    <property type="match status" value="1"/>
</dbReference>
<evidence type="ECO:0000256" key="6">
    <source>
        <dbReference type="SAM" id="MobiDB-lite"/>
    </source>
</evidence>
<evidence type="ECO:0000256" key="3">
    <source>
        <dbReference type="ARBA" id="ARBA00023163"/>
    </source>
</evidence>
<proteinExistence type="inferred from homology"/>
<reference evidence="7 8" key="1">
    <citation type="submission" date="2023-04" db="EMBL/GenBank/DDBJ databases">
        <title>Genome of Basidiobolus ranarum AG-B5.</title>
        <authorList>
            <person name="Stajich J.E."/>
            <person name="Carter-House D."/>
            <person name="Gryganskyi A."/>
        </authorList>
    </citation>
    <scope>NUCLEOTIDE SEQUENCE [LARGE SCALE GENOMIC DNA]</scope>
    <source>
        <strain evidence="7 8">AG-B5</strain>
    </source>
</reference>
<gene>
    <name evidence="7" type="primary">SPT3_1</name>
    <name evidence="7" type="ORF">K7432_017180</name>
</gene>
<keyword evidence="8" id="KW-1185">Reference proteome</keyword>
<comment type="subcellular location">
    <subcellularLocation>
        <location evidence="1">Nucleus</location>
    </subcellularLocation>
</comment>
<dbReference type="EMBL" id="JASJQH010010313">
    <property type="protein sequence ID" value="KAK9670963.1"/>
    <property type="molecule type" value="Genomic_DNA"/>
</dbReference>
<keyword evidence="3" id="KW-0804">Transcription</keyword>
<organism evidence="7 8">
    <name type="scientific">Basidiobolus ranarum</name>
    <dbReference type="NCBI Taxonomy" id="34480"/>
    <lineage>
        <taxon>Eukaryota</taxon>
        <taxon>Fungi</taxon>
        <taxon>Fungi incertae sedis</taxon>
        <taxon>Zoopagomycota</taxon>
        <taxon>Entomophthoromycotina</taxon>
        <taxon>Basidiobolomycetes</taxon>
        <taxon>Basidiobolales</taxon>
        <taxon>Basidiobolaceae</taxon>
        <taxon>Basidiobolus</taxon>
    </lineage>
</organism>
<comment type="similarity">
    <text evidence="5">Belongs to the SPT3 family.</text>
</comment>
<keyword evidence="4" id="KW-0539">Nucleus</keyword>
<evidence type="ECO:0000256" key="4">
    <source>
        <dbReference type="ARBA" id="ARBA00023242"/>
    </source>
</evidence>
<evidence type="ECO:0000313" key="8">
    <source>
        <dbReference type="Proteomes" id="UP001479436"/>
    </source>
</evidence>
<dbReference type="PANTHER" id="PTHR11380:SF16">
    <property type="entry name" value="TRANSCRIPTION INITIATION PROTEIN SPT3 HOMOLOG"/>
    <property type="match status" value="1"/>
</dbReference>
<sequence>MVDPKSKEKEKQQSRYKYTSEIQQMMFVFGEVADPLPETTMLVEDIVRSQVIEIIILAAAQAQKRGSKNMNAEDLIFLIRRDRAKVNRLRTYLSWKDIRKNVKDSGGNDAAEEMLEDPNTGDTADKPKAKRMNVKLSWELATSFLDALNDDDDENDEDEREAYADTLQRLKDADEITRAMTRDEYVHYSECRQASFTYRKAKRFREWANMASYIDIKPNDDIIDILGFLTFEMVNTLTETALYIKHDNDLKDKMDGKKEHLPREQEGFLFSPPPSEQTPLQSQHIHEAFRRLQRTPQPIKNFRGGLARTKVSLI</sequence>
<evidence type="ECO:0000313" key="7">
    <source>
        <dbReference type="EMBL" id="KAK9670963.1"/>
    </source>
</evidence>
<dbReference type="CDD" id="cd22926">
    <property type="entry name" value="HFD_SPT3"/>
    <property type="match status" value="1"/>
</dbReference>
<dbReference type="InterPro" id="IPR003195">
    <property type="entry name" value="TFIID_TAF13"/>
</dbReference>
<keyword evidence="2" id="KW-0805">Transcription regulation</keyword>
<evidence type="ECO:0000256" key="2">
    <source>
        <dbReference type="ARBA" id="ARBA00023015"/>
    </source>
</evidence>
<accession>A0ABR2VKP5</accession>
<dbReference type="InterPro" id="IPR009072">
    <property type="entry name" value="Histone-fold"/>
</dbReference>
<dbReference type="SUPFAM" id="SSF47113">
    <property type="entry name" value="Histone-fold"/>
    <property type="match status" value="2"/>
</dbReference>